<evidence type="ECO:0000313" key="2">
    <source>
        <dbReference type="EMBL" id="KAA1081467.1"/>
    </source>
</evidence>
<name>A0A5B0MXI1_PUCGR</name>
<dbReference type="SUPFAM" id="SSF57903">
    <property type="entry name" value="FYVE/PHD zinc finger"/>
    <property type="match status" value="1"/>
</dbReference>
<dbReference type="Gene3D" id="3.30.40.10">
    <property type="entry name" value="Zinc/RING finger domain, C3HC4 (zinc finger)"/>
    <property type="match status" value="1"/>
</dbReference>
<evidence type="ECO:0000313" key="3">
    <source>
        <dbReference type="Proteomes" id="UP000325313"/>
    </source>
</evidence>
<gene>
    <name evidence="2" type="ORF">PGTUg99_000690</name>
</gene>
<accession>A0A5B0MXI1</accession>
<comment type="caution">
    <text evidence="2">The sequence shown here is derived from an EMBL/GenBank/DDBJ whole genome shotgun (WGS) entry which is preliminary data.</text>
</comment>
<evidence type="ECO:0000256" key="1">
    <source>
        <dbReference type="SAM" id="MobiDB-lite"/>
    </source>
</evidence>
<proteinExistence type="predicted"/>
<feature type="region of interest" description="Disordered" evidence="1">
    <location>
        <begin position="71"/>
        <end position="102"/>
    </location>
</feature>
<dbReference type="Proteomes" id="UP000325313">
    <property type="component" value="Unassembled WGS sequence"/>
</dbReference>
<protein>
    <submittedName>
        <fullName evidence="2">Uncharacterized protein</fullName>
    </submittedName>
</protein>
<reference evidence="2 3" key="1">
    <citation type="submission" date="2019-05" db="EMBL/GenBank/DDBJ databases">
        <title>Emergence of the Ug99 lineage of the wheat stem rust pathogen through somatic hybridization.</title>
        <authorList>
            <person name="Li F."/>
            <person name="Upadhyaya N.M."/>
            <person name="Sperschneider J."/>
            <person name="Matny O."/>
            <person name="Nguyen-Phuc H."/>
            <person name="Mago R."/>
            <person name="Raley C."/>
            <person name="Miller M.E."/>
            <person name="Silverstein K.A.T."/>
            <person name="Henningsen E."/>
            <person name="Hirsch C.D."/>
            <person name="Visser B."/>
            <person name="Pretorius Z.A."/>
            <person name="Steffenson B.J."/>
            <person name="Schwessinger B."/>
            <person name="Dodds P.N."/>
            <person name="Figueroa M."/>
        </authorList>
    </citation>
    <scope>NUCLEOTIDE SEQUENCE [LARGE SCALE GENOMIC DNA]</scope>
    <source>
        <strain evidence="2 3">Ug99</strain>
    </source>
</reference>
<sequence>MGVIRKVMMIRICYYGAVCDRGWHGECLNPPLRTVPSGDFTCPFDHQSHPMHTSLPDSVTLPPFSPSQIPLGSRRFPTNTPLKANGITSKPNNRATVNKKEK</sequence>
<dbReference type="AlphaFoldDB" id="A0A5B0MXI1"/>
<dbReference type="EMBL" id="VDEP01000441">
    <property type="protein sequence ID" value="KAA1081467.1"/>
    <property type="molecule type" value="Genomic_DNA"/>
</dbReference>
<dbReference type="InterPro" id="IPR013083">
    <property type="entry name" value="Znf_RING/FYVE/PHD"/>
</dbReference>
<feature type="compositionally biased region" description="Polar residues" evidence="1">
    <location>
        <begin position="71"/>
        <end position="96"/>
    </location>
</feature>
<dbReference type="InterPro" id="IPR011011">
    <property type="entry name" value="Znf_FYVE_PHD"/>
</dbReference>
<organism evidence="2 3">
    <name type="scientific">Puccinia graminis f. sp. tritici</name>
    <dbReference type="NCBI Taxonomy" id="56615"/>
    <lineage>
        <taxon>Eukaryota</taxon>
        <taxon>Fungi</taxon>
        <taxon>Dikarya</taxon>
        <taxon>Basidiomycota</taxon>
        <taxon>Pucciniomycotina</taxon>
        <taxon>Pucciniomycetes</taxon>
        <taxon>Pucciniales</taxon>
        <taxon>Pucciniaceae</taxon>
        <taxon>Puccinia</taxon>
    </lineage>
</organism>